<organism evidence="2 3">
    <name type="scientific">Smittium mucronatum</name>
    <dbReference type="NCBI Taxonomy" id="133383"/>
    <lineage>
        <taxon>Eukaryota</taxon>
        <taxon>Fungi</taxon>
        <taxon>Fungi incertae sedis</taxon>
        <taxon>Zoopagomycota</taxon>
        <taxon>Kickxellomycotina</taxon>
        <taxon>Harpellomycetes</taxon>
        <taxon>Harpellales</taxon>
        <taxon>Legeriomycetaceae</taxon>
        <taxon>Smittium</taxon>
    </lineage>
</organism>
<evidence type="ECO:0000256" key="1">
    <source>
        <dbReference type="SAM" id="MobiDB-lite"/>
    </source>
</evidence>
<proteinExistence type="predicted"/>
<dbReference type="EMBL" id="LSSL01003748">
    <property type="protein sequence ID" value="OLY80126.1"/>
    <property type="molecule type" value="Genomic_DNA"/>
</dbReference>
<reference evidence="2 3" key="1">
    <citation type="journal article" date="2016" name="Mol. Biol. Evol.">
        <title>Genome-Wide Survey of Gut Fungi (Harpellales) Reveals the First Horizontally Transferred Ubiquitin Gene from a Mosquito Host.</title>
        <authorList>
            <person name="Wang Y."/>
            <person name="White M.M."/>
            <person name="Kvist S."/>
            <person name="Moncalvo J.M."/>
        </authorList>
    </citation>
    <scope>NUCLEOTIDE SEQUENCE [LARGE SCALE GENOMIC DNA]</scope>
    <source>
        <strain evidence="2 3">ALG-7-W6</strain>
    </source>
</reference>
<keyword evidence="3" id="KW-1185">Reference proteome</keyword>
<dbReference type="Proteomes" id="UP000187455">
    <property type="component" value="Unassembled WGS sequence"/>
</dbReference>
<evidence type="ECO:0000313" key="3">
    <source>
        <dbReference type="Proteomes" id="UP000187455"/>
    </source>
</evidence>
<evidence type="ECO:0000313" key="2">
    <source>
        <dbReference type="EMBL" id="OLY80126.1"/>
    </source>
</evidence>
<name>A0A1R0GTB0_9FUNG</name>
<feature type="region of interest" description="Disordered" evidence="1">
    <location>
        <begin position="79"/>
        <end position="102"/>
    </location>
</feature>
<protein>
    <submittedName>
        <fullName evidence="2">Uncharacterized protein</fullName>
    </submittedName>
</protein>
<comment type="caution">
    <text evidence="2">The sequence shown here is derived from an EMBL/GenBank/DDBJ whole genome shotgun (WGS) entry which is preliminary data.</text>
</comment>
<dbReference type="AlphaFoldDB" id="A0A1R0GTB0"/>
<accession>A0A1R0GTB0</accession>
<gene>
    <name evidence="2" type="ORF">AYI68_g5784</name>
</gene>
<sequence>MIKKYGPTIFQADRAGIQNQVGEVLDKVIAVDKPSWYDYKFLEHEPQGPFNQNPGPPQRGNQTVETWKDKVEIPGELYRESPNHVSCPPTGLTHAETKFRTQ</sequence>
<dbReference type="STRING" id="133383.A0A1R0GTB0"/>